<gene>
    <name evidence="5" type="ORF">ABENE_01730</name>
</gene>
<dbReference type="AlphaFoldDB" id="V4Q3I7"/>
<sequence length="296" mass="34117">MSETIDHVSDTAFWVAYYRWMETQRPDALFHDPLAGKLVGDRGEKLARHMGIQRAMAWSMALRTYTIDRYILEAIEGGVDCVVNLGAGLDTRPYRLDLKPNFPWIEVDFPHMIDFKTDALKGETPVCRLERIACDLSQDAAREDLLKALNMRGQSILVLTEGVVPYLTNAAVAELARNLNEQSHVTYWLSDYFSPLFNQVSARGKMMRQLAKNAPFQFNPGEAPDDWPRFFADLGWQIDQVRFLGEIGRDLGRDLPANWFIRMFMRFAKEEHLRPYRRMNGYVLLKKGHEIVAINT</sequence>
<dbReference type="PANTHER" id="PTHR43619">
    <property type="entry name" value="S-ADENOSYL-L-METHIONINE-DEPENDENT METHYLTRANSFERASE YKTD-RELATED"/>
    <property type="match status" value="1"/>
</dbReference>
<keyword evidence="3" id="KW-0808">Transferase</keyword>
<proteinExistence type="inferred from homology"/>
<comment type="function">
    <text evidence="4">Exhibits S-adenosyl-L-methionine-dependent methyltransferase activity.</text>
</comment>
<evidence type="ECO:0000256" key="2">
    <source>
        <dbReference type="ARBA" id="ARBA00022603"/>
    </source>
</evidence>
<dbReference type="GO" id="GO:0008168">
    <property type="term" value="F:methyltransferase activity"/>
    <property type="evidence" value="ECO:0007669"/>
    <property type="project" value="UniProtKB-UniRule"/>
</dbReference>
<dbReference type="InterPro" id="IPR029063">
    <property type="entry name" value="SAM-dependent_MTases_sf"/>
</dbReference>
<dbReference type="GO" id="GO:0032259">
    <property type="term" value="P:methylation"/>
    <property type="evidence" value="ECO:0007669"/>
    <property type="project" value="UniProtKB-KW"/>
</dbReference>
<dbReference type="OrthoDB" id="9800233at2"/>
<comment type="caution">
    <text evidence="5">The sequence shown here is derived from an EMBL/GenBank/DDBJ whole genome shotgun (WGS) entry which is preliminary data.</text>
</comment>
<evidence type="ECO:0000313" key="5">
    <source>
        <dbReference type="EMBL" id="ESQ94254.1"/>
    </source>
</evidence>
<dbReference type="STRING" id="1121022.GCA_000376105_00480"/>
<dbReference type="Pfam" id="PF04072">
    <property type="entry name" value="LCM"/>
    <property type="match status" value="1"/>
</dbReference>
<protein>
    <recommendedName>
        <fullName evidence="4">S-adenosyl-L-methionine-dependent methyltransferase</fullName>
        <ecNumber evidence="4">2.1.1.-</ecNumber>
    </recommendedName>
</protein>
<dbReference type="eggNOG" id="COG3315">
    <property type="taxonomic scope" value="Bacteria"/>
</dbReference>
<evidence type="ECO:0000256" key="4">
    <source>
        <dbReference type="RuleBase" id="RU362030"/>
    </source>
</evidence>
<dbReference type="SUPFAM" id="SSF53335">
    <property type="entry name" value="S-adenosyl-L-methionine-dependent methyltransferases"/>
    <property type="match status" value="1"/>
</dbReference>
<dbReference type="Gene3D" id="3.40.50.150">
    <property type="entry name" value="Vaccinia Virus protein VP39"/>
    <property type="match status" value="1"/>
</dbReference>
<keyword evidence="4" id="KW-0949">S-adenosyl-L-methionine</keyword>
<name>V4Q3I7_9CAUL</name>
<dbReference type="EC" id="2.1.1.-" evidence="4"/>
<dbReference type="InterPro" id="IPR011610">
    <property type="entry name" value="SAM_mthyl_Trfase_ML2640-like"/>
</dbReference>
<reference evidence="5 6" key="1">
    <citation type="journal article" date="2014" name="Nature">
        <title>Sequential evolution of bacterial morphology by co-option of a developmental regulator.</title>
        <authorList>
            <person name="Jiang C."/>
            <person name="Brown P.J."/>
            <person name="Ducret A."/>
            <person name="Brun Y.V."/>
        </authorList>
    </citation>
    <scope>NUCLEOTIDE SEQUENCE [LARGE SCALE GENOMIC DNA]</scope>
    <source>
        <strain evidence="5 6">DSM 16100</strain>
    </source>
</reference>
<organism evidence="5 6">
    <name type="scientific">Asticcacaulis benevestitus DSM 16100 = ATCC BAA-896</name>
    <dbReference type="NCBI Taxonomy" id="1121022"/>
    <lineage>
        <taxon>Bacteria</taxon>
        <taxon>Pseudomonadati</taxon>
        <taxon>Pseudomonadota</taxon>
        <taxon>Alphaproteobacteria</taxon>
        <taxon>Caulobacterales</taxon>
        <taxon>Caulobacteraceae</taxon>
        <taxon>Asticcacaulis</taxon>
    </lineage>
</organism>
<accession>V4Q3I7</accession>
<evidence type="ECO:0000256" key="3">
    <source>
        <dbReference type="ARBA" id="ARBA00022679"/>
    </source>
</evidence>
<comment type="similarity">
    <text evidence="1 4">Belongs to the UPF0677 family.</text>
</comment>
<dbReference type="EMBL" id="AWGB01000004">
    <property type="protein sequence ID" value="ESQ94254.1"/>
    <property type="molecule type" value="Genomic_DNA"/>
</dbReference>
<dbReference type="InterPro" id="IPR007213">
    <property type="entry name" value="Ppm1/Ppm2/Tcmp"/>
</dbReference>
<dbReference type="RefSeq" id="WP_018080152.1">
    <property type="nucleotide sequence ID" value="NZ_AQWM01000001.1"/>
</dbReference>
<keyword evidence="2 4" id="KW-0489">Methyltransferase</keyword>
<keyword evidence="6" id="KW-1185">Reference proteome</keyword>
<dbReference type="NCBIfam" id="TIGR00027">
    <property type="entry name" value="mthyl_TIGR00027"/>
    <property type="match status" value="1"/>
</dbReference>
<dbReference type="PATRIC" id="fig|1121022.4.peg.344"/>
<dbReference type="Proteomes" id="UP000017837">
    <property type="component" value="Unassembled WGS sequence"/>
</dbReference>
<evidence type="ECO:0000313" key="6">
    <source>
        <dbReference type="Proteomes" id="UP000017837"/>
    </source>
</evidence>
<evidence type="ECO:0000256" key="1">
    <source>
        <dbReference type="ARBA" id="ARBA00008138"/>
    </source>
</evidence>
<dbReference type="PANTHER" id="PTHR43619:SF2">
    <property type="entry name" value="S-ADENOSYL-L-METHIONINE-DEPENDENT METHYLTRANSFERASES SUPERFAMILY PROTEIN"/>
    <property type="match status" value="1"/>
</dbReference>